<feature type="compositionally biased region" description="Basic and acidic residues" evidence="1">
    <location>
        <begin position="347"/>
        <end position="356"/>
    </location>
</feature>
<accession>A0A0P7BEA6</accession>
<proteinExistence type="predicted"/>
<dbReference type="OrthoDB" id="3902588at2759"/>
<evidence type="ECO:0000256" key="1">
    <source>
        <dbReference type="SAM" id="MobiDB-lite"/>
    </source>
</evidence>
<name>A0A0P7BEA6_9HYPO</name>
<gene>
    <name evidence="2" type="ORF">AK830_g7835</name>
</gene>
<feature type="region of interest" description="Disordered" evidence="1">
    <location>
        <begin position="339"/>
        <end position="369"/>
    </location>
</feature>
<reference evidence="2 3" key="1">
    <citation type="submission" date="2015-09" db="EMBL/GenBank/DDBJ databases">
        <title>Draft genome of a European isolate of the apple canker pathogen Neonectria ditissima.</title>
        <authorList>
            <person name="Gomez-Cortecero A."/>
            <person name="Harrison R.J."/>
            <person name="Armitage A.D."/>
        </authorList>
    </citation>
    <scope>NUCLEOTIDE SEQUENCE [LARGE SCALE GENOMIC DNA]</scope>
    <source>
        <strain evidence="2 3">R09/05</strain>
    </source>
</reference>
<comment type="caution">
    <text evidence="2">The sequence shown here is derived from an EMBL/GenBank/DDBJ whole genome shotgun (WGS) entry which is preliminary data.</text>
</comment>
<feature type="compositionally biased region" description="Basic residues" evidence="1">
    <location>
        <begin position="20"/>
        <end position="31"/>
    </location>
</feature>
<feature type="region of interest" description="Disordered" evidence="1">
    <location>
        <begin position="1"/>
        <end position="60"/>
    </location>
</feature>
<protein>
    <submittedName>
        <fullName evidence="2">Uncharacterized protein</fullName>
    </submittedName>
</protein>
<sequence>MWDRVRTDPEKKSGKEHRIARAIKRKRKNKAKATTDIPSLDSDPTSNEPPLPTLGENEDAGDSVMSLFTALASIDIAPAEANFDLESDTESTCSLHGATPRTVCNGPPWTTEDVVILETFFDDSQESPLSKRDAVYISSYDRPSLSSFPPYEPTVPLLDHEDEEQMALEPCNFVQTLTEGSYIARSTQVTTTVRTGSEVNLGLSSQVIVTANVENKTPNRPRSSGTHSQSSFRALMTRSGRSPAVLNTSKRAPSPNVSIREDMTEGWKPPATWDCNPKVWDCGQTTETLFSEIEDVVEEEPVLDDDVSMDPPTTLHDGNRIAKKSSSLHLFRLKRSRSNLKGPSSVKEVEEKKKEQTLPTLWTMDSLES</sequence>
<dbReference type="Proteomes" id="UP000050424">
    <property type="component" value="Unassembled WGS sequence"/>
</dbReference>
<dbReference type="AlphaFoldDB" id="A0A0P7BEA6"/>
<evidence type="ECO:0000313" key="3">
    <source>
        <dbReference type="Proteomes" id="UP000050424"/>
    </source>
</evidence>
<organism evidence="2 3">
    <name type="scientific">Neonectria ditissima</name>
    <dbReference type="NCBI Taxonomy" id="78410"/>
    <lineage>
        <taxon>Eukaryota</taxon>
        <taxon>Fungi</taxon>
        <taxon>Dikarya</taxon>
        <taxon>Ascomycota</taxon>
        <taxon>Pezizomycotina</taxon>
        <taxon>Sordariomycetes</taxon>
        <taxon>Hypocreomycetidae</taxon>
        <taxon>Hypocreales</taxon>
        <taxon>Nectriaceae</taxon>
        <taxon>Neonectria</taxon>
    </lineage>
</organism>
<feature type="region of interest" description="Disordered" evidence="1">
    <location>
        <begin position="238"/>
        <end position="270"/>
    </location>
</feature>
<keyword evidence="3" id="KW-1185">Reference proteome</keyword>
<feature type="compositionally biased region" description="Polar residues" evidence="1">
    <location>
        <begin position="245"/>
        <end position="257"/>
    </location>
</feature>
<feature type="compositionally biased region" description="Basic and acidic residues" evidence="1">
    <location>
        <begin position="1"/>
        <end position="19"/>
    </location>
</feature>
<dbReference type="EMBL" id="LKCW01000126">
    <property type="protein sequence ID" value="KPM38730.1"/>
    <property type="molecule type" value="Genomic_DNA"/>
</dbReference>
<evidence type="ECO:0000313" key="2">
    <source>
        <dbReference type="EMBL" id="KPM38730.1"/>
    </source>
</evidence>